<feature type="domain" description="TonB C-terminal" evidence="11">
    <location>
        <begin position="21"/>
        <end position="112"/>
    </location>
</feature>
<comment type="caution">
    <text evidence="12">The sequence shown here is derived from an EMBL/GenBank/DDBJ whole genome shotgun (WGS) entry which is preliminary data.</text>
</comment>
<dbReference type="InterPro" id="IPR037682">
    <property type="entry name" value="TonB_C"/>
</dbReference>
<keyword evidence="5 10" id="KW-0997">Cell inner membrane</keyword>
<evidence type="ECO:0000313" key="12">
    <source>
        <dbReference type="EMBL" id="NIG18481.1"/>
    </source>
</evidence>
<keyword evidence="8" id="KW-1133">Transmembrane helix</keyword>
<keyword evidence="7 10" id="KW-0653">Protein transport</keyword>
<evidence type="ECO:0000256" key="9">
    <source>
        <dbReference type="ARBA" id="ARBA00023136"/>
    </source>
</evidence>
<dbReference type="PROSITE" id="PS51257">
    <property type="entry name" value="PROKAR_LIPOPROTEIN"/>
    <property type="match status" value="1"/>
</dbReference>
<dbReference type="PANTHER" id="PTHR33446">
    <property type="entry name" value="PROTEIN TONB-RELATED"/>
    <property type="match status" value="1"/>
</dbReference>
<dbReference type="Gene3D" id="3.30.2420.10">
    <property type="entry name" value="TonB"/>
    <property type="match status" value="1"/>
</dbReference>
<name>A0ABX0RLJ4_9GAMM</name>
<dbReference type="SUPFAM" id="SSF74653">
    <property type="entry name" value="TolA/TonB C-terminal domain"/>
    <property type="match status" value="1"/>
</dbReference>
<protein>
    <recommendedName>
        <fullName evidence="10">Protein TonB</fullName>
    </recommendedName>
</protein>
<sequence length="116" mass="13114">MFKVIPIILTLALSGCTTSSANKEHPKALRMDKPDYPFYAAKNHIEGKVQFFYDVDAQGKVSEMRIVQSTPDHLFDDAVIRAVNKWRFEKGHPAKNIPMKVVMRVSPPPNISDSML</sequence>
<keyword evidence="10" id="KW-0735">Signal-anchor</keyword>
<dbReference type="PANTHER" id="PTHR33446:SF2">
    <property type="entry name" value="PROTEIN TONB"/>
    <property type="match status" value="1"/>
</dbReference>
<dbReference type="InterPro" id="IPR051045">
    <property type="entry name" value="TonB-dependent_transducer"/>
</dbReference>
<dbReference type="EMBL" id="VWXC01000003">
    <property type="protein sequence ID" value="NIG18481.1"/>
    <property type="molecule type" value="Genomic_DNA"/>
</dbReference>
<keyword evidence="4 10" id="KW-1003">Cell membrane</keyword>
<comment type="subcellular location">
    <subcellularLocation>
        <location evidence="1 10">Cell inner membrane</location>
        <topology evidence="1 10">Single-pass membrane protein</topology>
        <orientation evidence="1 10">Periplasmic side</orientation>
    </subcellularLocation>
</comment>
<dbReference type="InterPro" id="IPR006260">
    <property type="entry name" value="TonB/TolA_C"/>
</dbReference>
<gene>
    <name evidence="12" type="ORF">F3J37_07255</name>
</gene>
<comment type="function">
    <text evidence="10">Interacts with outer membrane receptor proteins that carry out high-affinity binding and energy dependent uptake into the periplasmic space of specific substrates. It could act to transduce energy from the cytoplasmic membrane to specific energy-requiring processes in the outer membrane, resulting in the release into the periplasm of ligands bound by these outer membrane proteins.</text>
</comment>
<evidence type="ECO:0000256" key="4">
    <source>
        <dbReference type="ARBA" id="ARBA00022475"/>
    </source>
</evidence>
<keyword evidence="9" id="KW-0472">Membrane</keyword>
<dbReference type="Proteomes" id="UP001515780">
    <property type="component" value="Unassembled WGS sequence"/>
</dbReference>
<reference evidence="12 13" key="1">
    <citation type="journal article" date="2019" name="bioRxiv">
        <title>Bacteria contribute to plant secondary compound degradation in a generalist herbivore system.</title>
        <authorList>
            <person name="Francoeur C.B."/>
            <person name="Khadempour L."/>
            <person name="Moreira-Soto R.D."/>
            <person name="Gotting K."/>
            <person name="Book A.J."/>
            <person name="Pinto-Tomas A.A."/>
            <person name="Keefover-Ring K."/>
            <person name="Currie C.R."/>
        </authorList>
    </citation>
    <scope>NUCLEOTIDE SEQUENCE [LARGE SCALE GENOMIC DNA]</scope>
    <source>
        <strain evidence="12">Al-1710</strain>
    </source>
</reference>
<evidence type="ECO:0000256" key="7">
    <source>
        <dbReference type="ARBA" id="ARBA00022927"/>
    </source>
</evidence>
<keyword evidence="3 10" id="KW-0813">Transport</keyword>
<evidence type="ECO:0000256" key="5">
    <source>
        <dbReference type="ARBA" id="ARBA00022519"/>
    </source>
</evidence>
<evidence type="ECO:0000256" key="6">
    <source>
        <dbReference type="ARBA" id="ARBA00022692"/>
    </source>
</evidence>
<dbReference type="Pfam" id="PF03544">
    <property type="entry name" value="TonB_C"/>
    <property type="match status" value="1"/>
</dbReference>
<evidence type="ECO:0000313" key="13">
    <source>
        <dbReference type="Proteomes" id="UP001515780"/>
    </source>
</evidence>
<proteinExistence type="inferred from homology"/>
<evidence type="ECO:0000259" key="11">
    <source>
        <dbReference type="PROSITE" id="PS52015"/>
    </source>
</evidence>
<comment type="similarity">
    <text evidence="2 10">Belongs to the TonB family.</text>
</comment>
<keyword evidence="6" id="KW-0812">Transmembrane</keyword>
<dbReference type="PRINTS" id="PR01374">
    <property type="entry name" value="TONBPROTEIN"/>
</dbReference>
<keyword evidence="13" id="KW-1185">Reference proteome</keyword>
<evidence type="ECO:0000256" key="3">
    <source>
        <dbReference type="ARBA" id="ARBA00022448"/>
    </source>
</evidence>
<evidence type="ECO:0000256" key="1">
    <source>
        <dbReference type="ARBA" id="ARBA00004383"/>
    </source>
</evidence>
<dbReference type="InterPro" id="IPR003538">
    <property type="entry name" value="TonB"/>
</dbReference>
<evidence type="ECO:0000256" key="8">
    <source>
        <dbReference type="ARBA" id="ARBA00022989"/>
    </source>
</evidence>
<evidence type="ECO:0000256" key="2">
    <source>
        <dbReference type="ARBA" id="ARBA00006555"/>
    </source>
</evidence>
<dbReference type="RefSeq" id="WP_166932739.1">
    <property type="nucleotide sequence ID" value="NZ_VWXC01000003.1"/>
</dbReference>
<accession>A0ABX0RLJ4</accession>
<organism evidence="12 13">
    <name type="scientific">Candidatus Pantoea communis</name>
    <dbReference type="NCBI Taxonomy" id="2608354"/>
    <lineage>
        <taxon>Bacteria</taxon>
        <taxon>Pseudomonadati</taxon>
        <taxon>Pseudomonadota</taxon>
        <taxon>Gammaproteobacteria</taxon>
        <taxon>Enterobacterales</taxon>
        <taxon>Erwiniaceae</taxon>
        <taxon>Pantoea</taxon>
    </lineage>
</organism>
<dbReference type="NCBIfam" id="TIGR01352">
    <property type="entry name" value="tonB_Cterm"/>
    <property type="match status" value="1"/>
</dbReference>
<dbReference type="PROSITE" id="PS52015">
    <property type="entry name" value="TONB_CTD"/>
    <property type="match status" value="1"/>
</dbReference>
<evidence type="ECO:0000256" key="10">
    <source>
        <dbReference type="RuleBase" id="RU362123"/>
    </source>
</evidence>